<dbReference type="PANTHER" id="PTHR40459">
    <property type="entry name" value="CONSERVED HYPOTHETICAL ALANINE AND LEUCINE RICH PROTEIN"/>
    <property type="match status" value="1"/>
</dbReference>
<dbReference type="Pfam" id="PF10727">
    <property type="entry name" value="Rossmann-like"/>
    <property type="match status" value="1"/>
</dbReference>
<keyword evidence="1" id="KW-0560">Oxidoreductase</keyword>
<evidence type="ECO:0000313" key="4">
    <source>
        <dbReference type="EMBL" id="AAO91156.1"/>
    </source>
</evidence>
<dbReference type="Proteomes" id="UP000002671">
    <property type="component" value="Chromosome"/>
</dbReference>
<dbReference type="InterPro" id="IPR018931">
    <property type="entry name" value="DUF2520"/>
</dbReference>
<dbReference type="eggNOG" id="COG5495">
    <property type="taxonomic scope" value="Bacteria"/>
</dbReference>
<feature type="domain" description="DUF2520" evidence="3">
    <location>
        <begin position="138"/>
        <end position="265"/>
    </location>
</feature>
<dbReference type="STRING" id="227377.CBU_1660"/>
<dbReference type="EMBL" id="AE016828">
    <property type="protein sequence ID" value="AAO91156.1"/>
    <property type="molecule type" value="Genomic_DNA"/>
</dbReference>
<evidence type="ECO:0000259" key="3">
    <source>
        <dbReference type="Pfam" id="PF10728"/>
    </source>
</evidence>
<dbReference type="HOGENOM" id="CLU_055635_1_0_6"/>
<dbReference type="RefSeq" id="WP_010958357.1">
    <property type="nucleotide sequence ID" value="NC_002971.4"/>
</dbReference>
<dbReference type="KEGG" id="cbu:CBU_1660"/>
<dbReference type="AlphaFoldDB" id="Q83B55"/>
<dbReference type="PANTHER" id="PTHR40459:SF1">
    <property type="entry name" value="CONSERVED HYPOTHETICAL ALANINE AND LEUCINE RICH PROTEIN"/>
    <property type="match status" value="1"/>
</dbReference>
<dbReference type="GO" id="GO:0016491">
    <property type="term" value="F:oxidoreductase activity"/>
    <property type="evidence" value="ECO:0007669"/>
    <property type="project" value="UniProtKB-KW"/>
</dbReference>
<dbReference type="Pfam" id="PF10728">
    <property type="entry name" value="DUF2520"/>
    <property type="match status" value="1"/>
</dbReference>
<evidence type="ECO:0000259" key="2">
    <source>
        <dbReference type="Pfam" id="PF10727"/>
    </source>
</evidence>
<dbReference type="InterPro" id="IPR036291">
    <property type="entry name" value="NAD(P)-bd_dom_sf"/>
</dbReference>
<keyword evidence="5" id="KW-1185">Reference proteome</keyword>
<accession>Q83B55</accession>
<dbReference type="PATRIC" id="fig|227377.7.peg.1651"/>
<dbReference type="GeneID" id="1209571"/>
<dbReference type="Gene3D" id="1.10.1040.20">
    <property type="entry name" value="ProC-like, C-terminal domain"/>
    <property type="match status" value="1"/>
</dbReference>
<dbReference type="InterPro" id="IPR037108">
    <property type="entry name" value="TM1727-like_C_sf"/>
</dbReference>
<dbReference type="SUPFAM" id="SSF51735">
    <property type="entry name" value="NAD(P)-binding Rossmann-fold domains"/>
    <property type="match status" value="1"/>
</dbReference>
<evidence type="ECO:0000256" key="1">
    <source>
        <dbReference type="ARBA" id="ARBA00023002"/>
    </source>
</evidence>
<proteinExistence type="predicted"/>
<dbReference type="RefSeq" id="NP_820642.1">
    <property type="nucleotide sequence ID" value="NC_002971.4"/>
</dbReference>
<evidence type="ECO:0000313" key="5">
    <source>
        <dbReference type="Proteomes" id="UP000002671"/>
    </source>
</evidence>
<dbReference type="InterPro" id="IPR019665">
    <property type="entry name" value="OxRdtase/DH_put_Rossmann_dom"/>
</dbReference>
<organism evidence="4 5">
    <name type="scientific">Coxiella burnetii (strain RSA 493 / Nine Mile phase I)</name>
    <dbReference type="NCBI Taxonomy" id="227377"/>
    <lineage>
        <taxon>Bacteria</taxon>
        <taxon>Pseudomonadati</taxon>
        <taxon>Pseudomonadota</taxon>
        <taxon>Gammaproteobacteria</taxon>
        <taxon>Legionellales</taxon>
        <taxon>Coxiellaceae</taxon>
        <taxon>Coxiella</taxon>
    </lineage>
</organism>
<reference evidence="4 5" key="1">
    <citation type="journal article" date="2003" name="Proc. Natl. Acad. Sci. U.S.A.">
        <title>Complete genome sequence of the Q-fever pathogen, Coxiella burnetii.</title>
        <authorList>
            <person name="Seshadri R."/>
            <person name="Paulsen I.T."/>
            <person name="Eisen J.A."/>
            <person name="Read T.D."/>
            <person name="Nelson K.E."/>
            <person name="Nelson W.C."/>
            <person name="Ward N.L."/>
            <person name="Tettelin H."/>
            <person name="Davidsen T.M."/>
            <person name="Beanan M.J."/>
            <person name="Deboy R.T."/>
            <person name="Daugherty S.C."/>
            <person name="Brinkac L.M."/>
            <person name="Madupu R."/>
            <person name="Dodson R.J."/>
            <person name="Khouri H.M."/>
            <person name="Lee K.H."/>
            <person name="Carty H.A."/>
            <person name="Scanlan D."/>
            <person name="Heinzen R.A."/>
            <person name="Thompson H.A."/>
            <person name="Samuel J.E."/>
            <person name="Fraser C.M."/>
            <person name="Heidelberg J.F."/>
        </authorList>
    </citation>
    <scope>NUCLEOTIDE SEQUENCE [LARGE SCALE GENOMIC DNA]</scope>
    <source>
        <strain evidence="5">RSA 493 / Nine Mile phase I</strain>
    </source>
</reference>
<sequence>MRKPLINIIGAGRLGKTIARLVVTHEAGIIKGICNATFKNAEKAAQFIGQGKAFNTIESLPPADITVIATPDDYIEPCCQQLSRSKNLKPASIILHCSGSLSSEILFPVVKKGCFTASAHPLQSFAVPELVLSRYKGTYCAIEGHSQAIPLLNDIFTAIGSLTFLISAKKKAIYHAAGVFASNYLVTIANTAAHCLKEAGVEEKIALEMIIDLMKGTLNNLETTLSPAKSLTGPLKRGDINTILKHLHSLPDKKLLELYKTLAFSTLEIAALPEEKKENIENLLHACEGNQSET</sequence>
<protein>
    <submittedName>
        <fullName evidence="4">Hypothetical cytosolic protein</fullName>
    </submittedName>
</protein>
<dbReference type="OrthoDB" id="8650434at2"/>
<reference evidence="4 5" key="2">
    <citation type="journal article" date="2009" name="Infect. Immun.">
        <title>Comparative genomics reveal extensive transposon-mediated genomic plasticity and diversity among potential effector proteins within the genus Coxiella.</title>
        <authorList>
            <person name="Beare P.A."/>
            <person name="Unsworth N."/>
            <person name="Andoh M."/>
            <person name="Voth D.E."/>
            <person name="Omsland A."/>
            <person name="Gilk S.D."/>
            <person name="Williams K.P."/>
            <person name="Sobral B.W."/>
            <person name="Kupko J.J.III."/>
            <person name="Porcella S.F."/>
            <person name="Samuel J.E."/>
            <person name="Heinzen R.A."/>
        </authorList>
    </citation>
    <scope>NUCLEOTIDE SEQUENCE [LARGE SCALE GENOMIC DNA]</scope>
    <source>
        <strain evidence="5">RSA 493 / Nine Mile phase I</strain>
    </source>
</reference>
<name>Q83B55_COXBU</name>
<gene>
    <name evidence="4" type="ordered locus">CBU_1660</name>
</gene>
<dbReference type="InterPro" id="IPR008927">
    <property type="entry name" value="6-PGluconate_DH-like_C_sf"/>
</dbReference>
<feature type="domain" description="Putative oxidoreductase/dehydrogenase Rossmann-like" evidence="2">
    <location>
        <begin position="6"/>
        <end position="121"/>
    </location>
</feature>
<dbReference type="EnsemblBacteria" id="AAO91156">
    <property type="protein sequence ID" value="AAO91156"/>
    <property type="gene ID" value="CBU_1660"/>
</dbReference>
<dbReference type="SUPFAM" id="SSF48179">
    <property type="entry name" value="6-phosphogluconate dehydrogenase C-terminal domain-like"/>
    <property type="match status" value="1"/>
</dbReference>
<dbReference type="Gene3D" id="3.40.50.720">
    <property type="entry name" value="NAD(P)-binding Rossmann-like Domain"/>
    <property type="match status" value="1"/>
</dbReference>